<feature type="domain" description="Disease resistance R13L4/SHOC-2-like LRR" evidence="3">
    <location>
        <begin position="457"/>
        <end position="550"/>
    </location>
</feature>
<dbReference type="PANTHER" id="PTHR45752:SF195">
    <property type="entry name" value="LEUCINE-RICH REPEAT (LRR) FAMILY PROTEIN-RELATED"/>
    <property type="match status" value="1"/>
</dbReference>
<comment type="caution">
    <text evidence="4">The sequence shown here is derived from an EMBL/GenBank/DDBJ whole genome shotgun (WGS) entry which is preliminary data.</text>
</comment>
<sequence>MTNSKYENISEIEKLFQQGDVKEISKLLWDIHRHNIEFLSKNNIPELFDYFDFNIISHKDFQSVKSLLSILGFLGYYESMIYKKIVKKIIEKDDHLENIIDFLIYKGNLRIFTIEELGSLSIKKLSINIPDKGIPEEIGYIKSLEHLKIYSEEEFPRIPEEFPIIPESIQHLINLKILDLGGANLLKNLSESILKLVNLRTIILPRWNNVFELPEWIHQMYWVENIQFEIEIFDKPILFNLAVFIGIFKASEMKAIFEKFYSLERQDYNDYTFPINILEMLKGSLNSSKTDRVRRQIENFIVDFIKINYNIIFYICDSVYVKDDDIRERSVELIGKKFSSLFKKVIKDSLKKGDDSEIYNIIFNKWLLLLEKVDFIDLLKDPEVDLLKKLLKCEDAPFGFEKEIDDIILEYILERLTPSESQAIRDLSEIIDELFLPVCQRYSDEVINAFEFKDQKVRSLFIRGSDLDHLPASIGNLINLEKLEINGTNLNILPETIGQLTNLTELNLYNNKLKNLPESLVNLSSLTNLDISHNLFEDFPHFLEDLVSLKFVLISGNKIKYIHPNLQRLLGEDEIENFKYERENIEFDINGVKHEISTHNENFEDYEQNKEFDVNKNLKLKLISNKTTFYINNKKFLTSSLLYLQVPHKDIKNLSDLLTKYPPEVLAEKFKSLFDDGEYENNMSGLVSAEEEFKLTCLNLQLWAENMYDYRLLHPELAVPLIKELVYAGDPIAKNVIKKVLTNIFTFGLPKFIRYLAEPIYDNKRGNEWQNHMSILTQTDLMDGLLNPLEATTMKEIITFTETEHRVLYEGWWDDDFLRRYIQQYHFLVENNSVVSMDMELNQRHPSIPDSIENLKSLNSLRIIVNGSFDSIDFNRPIESLESLKLYIWGDVKVPNKFHLFPNLRFLTIRFIEGGSFKDQPTTLGSLKILRSFSLDGIILKEFPRYLLNLKRLRSAEFRDTGLTELPEDLKITRKYRFSFYNSLRYRRDF</sequence>
<dbReference type="InterPro" id="IPR055414">
    <property type="entry name" value="LRR_R13L4/SHOC2-like"/>
</dbReference>
<dbReference type="InterPro" id="IPR001611">
    <property type="entry name" value="Leu-rich_rpt"/>
</dbReference>
<dbReference type="PANTHER" id="PTHR45752">
    <property type="entry name" value="LEUCINE-RICH REPEAT-CONTAINING"/>
    <property type="match status" value="1"/>
</dbReference>
<dbReference type="SUPFAM" id="SSF52058">
    <property type="entry name" value="L domain-like"/>
    <property type="match status" value="1"/>
</dbReference>
<gene>
    <name evidence="4" type="ORF">LCGC14_0975390</name>
</gene>
<evidence type="ECO:0000313" key="4">
    <source>
        <dbReference type="EMBL" id="KKN16484.1"/>
    </source>
</evidence>
<name>A0A0F9NEV5_9ZZZZ</name>
<proteinExistence type="predicted"/>
<reference evidence="4" key="1">
    <citation type="journal article" date="2015" name="Nature">
        <title>Complex archaea that bridge the gap between prokaryotes and eukaryotes.</title>
        <authorList>
            <person name="Spang A."/>
            <person name="Saw J.H."/>
            <person name="Jorgensen S.L."/>
            <person name="Zaremba-Niedzwiedzka K."/>
            <person name="Martijn J."/>
            <person name="Lind A.E."/>
            <person name="van Eijk R."/>
            <person name="Schleper C."/>
            <person name="Guy L."/>
            <person name="Ettema T.J."/>
        </authorList>
    </citation>
    <scope>NUCLEOTIDE SEQUENCE</scope>
</reference>
<keyword evidence="1" id="KW-0433">Leucine-rich repeat</keyword>
<dbReference type="InterPro" id="IPR003591">
    <property type="entry name" value="Leu-rich_rpt_typical-subtyp"/>
</dbReference>
<evidence type="ECO:0000259" key="3">
    <source>
        <dbReference type="Pfam" id="PF23598"/>
    </source>
</evidence>
<dbReference type="SMART" id="SM00369">
    <property type="entry name" value="LRR_TYP"/>
    <property type="match status" value="5"/>
</dbReference>
<dbReference type="EMBL" id="LAZR01003610">
    <property type="protein sequence ID" value="KKN16484.1"/>
    <property type="molecule type" value="Genomic_DNA"/>
</dbReference>
<dbReference type="InterPro" id="IPR032675">
    <property type="entry name" value="LRR_dom_sf"/>
</dbReference>
<keyword evidence="2" id="KW-0677">Repeat</keyword>
<dbReference type="InterPro" id="IPR050715">
    <property type="entry name" value="LRR-SigEffector_domain"/>
</dbReference>
<protein>
    <recommendedName>
        <fullName evidence="3">Disease resistance R13L4/SHOC-2-like LRR domain-containing protein</fullName>
    </recommendedName>
</protein>
<evidence type="ECO:0000256" key="1">
    <source>
        <dbReference type="ARBA" id="ARBA00022614"/>
    </source>
</evidence>
<dbReference type="AlphaFoldDB" id="A0A0F9NEV5"/>
<dbReference type="Pfam" id="PF23598">
    <property type="entry name" value="LRR_14"/>
    <property type="match status" value="1"/>
</dbReference>
<dbReference type="Gene3D" id="3.80.10.10">
    <property type="entry name" value="Ribonuclease Inhibitor"/>
    <property type="match status" value="3"/>
</dbReference>
<dbReference type="PROSITE" id="PS51450">
    <property type="entry name" value="LRR"/>
    <property type="match status" value="1"/>
</dbReference>
<organism evidence="4">
    <name type="scientific">marine sediment metagenome</name>
    <dbReference type="NCBI Taxonomy" id="412755"/>
    <lineage>
        <taxon>unclassified sequences</taxon>
        <taxon>metagenomes</taxon>
        <taxon>ecological metagenomes</taxon>
    </lineage>
</organism>
<evidence type="ECO:0000256" key="2">
    <source>
        <dbReference type="ARBA" id="ARBA00022737"/>
    </source>
</evidence>
<accession>A0A0F9NEV5</accession>